<evidence type="ECO:0000256" key="1">
    <source>
        <dbReference type="SAM" id="Coils"/>
    </source>
</evidence>
<gene>
    <name evidence="2" type="ORF">UFOVP117_82</name>
</gene>
<reference evidence="2" key="1">
    <citation type="submission" date="2020-04" db="EMBL/GenBank/DDBJ databases">
        <authorList>
            <person name="Chiriac C."/>
            <person name="Salcher M."/>
            <person name="Ghai R."/>
            <person name="Kavagutti S V."/>
        </authorList>
    </citation>
    <scope>NUCLEOTIDE SEQUENCE</scope>
</reference>
<sequence length="789" mass="92081">MDLFSKTINFTKVRMIKDLDFSKLENPYIQVVWEDTPENFTQEKLKSVKAYFQKKYSTTSVNVITKLKKTEEVQDNVDVTINIMDENYQHELIKSILQSKSQENLYEDILKIDSAVNNKMIAEQDEIASFKKWYIKRIEFSNFLSYGENQHINFEKLGGITVIESDPPNFGGKTVLSVDLLMFLFFNTTTKTNKAEEIFNRYSDKDKVSVRGEIVIDGEDYIIVRELERKKSKSGEWNVKTELDFFKKYPDGSLVKFTGEQRRETEKFIKTSIGSYDDFLMTILTTGTNLEDLLDAKPTARGQVLSRFLGLDFLKRKEETGKEIYSEFSKSMISNIYNTESLKNDNEQLLVKNVELDNSIKESEIKIEDVKVRIQKGNEYRDSLLKSKVVIDREISLLNPENTKREVDTFDNQIKQNIQLRDGVKIVEPSKFYYENEHDKVKEEYQKAYKEKVELDTNINSIQKLKSSVSGGIKCEHCGIELMNASITQSRIAELDGYNLQKDQIVDLMQVLHDKEQGFVQLKKDFDEYERNKLVYEKYQATIENLELKKESLLDKLKRYDEVQDVIKSNEQIESQLIKANLRLEELKREEQVVQQEVSSSRFKITGNLEKINSNNNLIIKISEEQQKEVKYKVYLELFGKNGISKRIMKSMMPLINSELQRLLQDSCYFRLEIRISEKNEVEFWMIDNNTQIEKLMTSGSGYEKTIASLALRAVMAKVCSLPKPNITVFDEVFGKISNDNLEMVYEFFIKIKEYFENILVITHNPMISNWADNIIKITKTDNISKVSH</sequence>
<dbReference type="PANTHER" id="PTHR32114">
    <property type="entry name" value="ABC TRANSPORTER ABCH.3"/>
    <property type="match status" value="1"/>
</dbReference>
<evidence type="ECO:0000313" key="2">
    <source>
        <dbReference type="EMBL" id="CAB4129731.1"/>
    </source>
</evidence>
<dbReference type="Gene3D" id="3.40.50.300">
    <property type="entry name" value="P-loop containing nucleotide triphosphate hydrolases"/>
    <property type="match status" value="2"/>
</dbReference>
<organism evidence="2">
    <name type="scientific">uncultured Caudovirales phage</name>
    <dbReference type="NCBI Taxonomy" id="2100421"/>
    <lineage>
        <taxon>Viruses</taxon>
        <taxon>Duplodnaviria</taxon>
        <taxon>Heunggongvirae</taxon>
        <taxon>Uroviricota</taxon>
        <taxon>Caudoviricetes</taxon>
        <taxon>Peduoviridae</taxon>
        <taxon>Maltschvirus</taxon>
        <taxon>Maltschvirus maltsch</taxon>
    </lineage>
</organism>
<feature type="coiled-coil region" evidence="1">
    <location>
        <begin position="529"/>
        <end position="597"/>
    </location>
</feature>
<protein>
    <submittedName>
        <fullName evidence="2">Uncharacterized protein</fullName>
    </submittedName>
</protein>
<keyword evidence="1" id="KW-0175">Coiled coil</keyword>
<dbReference type="PANTHER" id="PTHR32114:SF2">
    <property type="entry name" value="ABC TRANSPORTER ABCH.3"/>
    <property type="match status" value="1"/>
</dbReference>
<proteinExistence type="predicted"/>
<dbReference type="InterPro" id="IPR027417">
    <property type="entry name" value="P-loop_NTPase"/>
</dbReference>
<accession>A0A6J5L5T6</accession>
<dbReference type="SUPFAM" id="SSF52540">
    <property type="entry name" value="P-loop containing nucleoside triphosphate hydrolases"/>
    <property type="match status" value="1"/>
</dbReference>
<name>A0A6J5L5T6_9CAUD</name>
<dbReference type="EMBL" id="LR796235">
    <property type="protein sequence ID" value="CAB4129731.1"/>
    <property type="molecule type" value="Genomic_DNA"/>
</dbReference>